<dbReference type="PANTHER" id="PTHR42957">
    <property type="entry name" value="HELICASE MJ1565-RELATED"/>
    <property type="match status" value="1"/>
</dbReference>
<feature type="domain" description="Helicase HerA central" evidence="7">
    <location>
        <begin position="40"/>
        <end position="96"/>
    </location>
</feature>
<dbReference type="PANTHER" id="PTHR42957:SF1">
    <property type="entry name" value="HELICASE MJ1565-RELATED"/>
    <property type="match status" value="1"/>
</dbReference>
<dbReference type="InterPro" id="IPR027417">
    <property type="entry name" value="P-loop_NTPase"/>
</dbReference>
<evidence type="ECO:0000256" key="2">
    <source>
        <dbReference type="ARBA" id="ARBA00034617"/>
    </source>
</evidence>
<organism evidence="8 9">
    <name type="scientific">Halogranum rubrum</name>
    <dbReference type="NCBI Taxonomy" id="553466"/>
    <lineage>
        <taxon>Archaea</taxon>
        <taxon>Methanobacteriati</taxon>
        <taxon>Methanobacteriota</taxon>
        <taxon>Stenosarchaea group</taxon>
        <taxon>Halobacteria</taxon>
        <taxon>Halobacteriales</taxon>
        <taxon>Haloferacaceae</taxon>
    </lineage>
</organism>
<evidence type="ECO:0000259" key="7">
    <source>
        <dbReference type="Pfam" id="PF01935"/>
    </source>
</evidence>
<proteinExistence type="inferred from homology"/>
<comment type="similarity">
    <text evidence="1">Belongs to the HerA family.</text>
</comment>
<feature type="coiled-coil region" evidence="5">
    <location>
        <begin position="292"/>
        <end position="454"/>
    </location>
</feature>
<keyword evidence="5" id="KW-0175">Coiled coil</keyword>
<gene>
    <name evidence="8" type="ORF">SAMN04487950_2860</name>
</gene>
<dbReference type="RefSeq" id="WP_218148968.1">
    <property type="nucleotide sequence ID" value="NZ_FOTC01000003.1"/>
</dbReference>
<feature type="region of interest" description="Disordered" evidence="6">
    <location>
        <begin position="1"/>
        <end position="23"/>
    </location>
</feature>
<comment type="catalytic activity">
    <reaction evidence="2">
        <text>Couples ATP hydrolysis with the unwinding of duplex DNA by translocating in the 3'-5' direction.</text>
        <dbReference type="EC" id="5.6.2.4"/>
    </reaction>
</comment>
<evidence type="ECO:0000256" key="5">
    <source>
        <dbReference type="SAM" id="Coils"/>
    </source>
</evidence>
<dbReference type="InterPro" id="IPR008571">
    <property type="entry name" value="HerA-like"/>
</dbReference>
<protein>
    <submittedName>
        <fullName evidence="8">AAA-like domain-containing protein</fullName>
    </submittedName>
</protein>
<evidence type="ECO:0000313" key="8">
    <source>
        <dbReference type="EMBL" id="SFL21788.1"/>
    </source>
</evidence>
<dbReference type="AlphaFoldDB" id="A0A1I4FV90"/>
<evidence type="ECO:0000256" key="1">
    <source>
        <dbReference type="ARBA" id="ARBA00007816"/>
    </source>
</evidence>
<dbReference type="SUPFAM" id="SSF52540">
    <property type="entry name" value="P-loop containing nucleoside triphosphate hydrolases"/>
    <property type="match status" value="1"/>
</dbReference>
<accession>A0A1I4FV90</accession>
<dbReference type="Gene3D" id="3.40.50.300">
    <property type="entry name" value="P-loop containing nucleotide triphosphate hydrolases"/>
    <property type="match status" value="1"/>
</dbReference>
<name>A0A1I4FV90_9EURY</name>
<dbReference type="Pfam" id="PF01935">
    <property type="entry name" value="DUF87"/>
    <property type="match status" value="1"/>
</dbReference>
<evidence type="ECO:0000313" key="9">
    <source>
        <dbReference type="Proteomes" id="UP000199607"/>
    </source>
</evidence>
<keyword evidence="9" id="KW-1185">Reference proteome</keyword>
<dbReference type="EMBL" id="FOTC01000003">
    <property type="protein sequence ID" value="SFL21788.1"/>
    <property type="molecule type" value="Genomic_DNA"/>
</dbReference>
<dbReference type="GO" id="GO:0043139">
    <property type="term" value="F:5'-3' DNA helicase activity"/>
    <property type="evidence" value="ECO:0007669"/>
    <property type="project" value="UniProtKB-EC"/>
</dbReference>
<reference evidence="9" key="1">
    <citation type="submission" date="2016-10" db="EMBL/GenBank/DDBJ databases">
        <authorList>
            <person name="Varghese N."/>
            <person name="Submissions S."/>
        </authorList>
    </citation>
    <scope>NUCLEOTIDE SEQUENCE [LARGE SCALE GENOMIC DNA]</scope>
    <source>
        <strain evidence="9">CGMCC 1.7738</strain>
    </source>
</reference>
<comment type="catalytic activity">
    <reaction evidence="3">
        <text>ATP + H2O = ADP + phosphate + H(+)</text>
        <dbReference type="Rhea" id="RHEA:13065"/>
        <dbReference type="ChEBI" id="CHEBI:15377"/>
        <dbReference type="ChEBI" id="CHEBI:15378"/>
        <dbReference type="ChEBI" id="CHEBI:30616"/>
        <dbReference type="ChEBI" id="CHEBI:43474"/>
        <dbReference type="ChEBI" id="CHEBI:456216"/>
        <dbReference type="EC" id="5.6.2.3"/>
    </reaction>
</comment>
<evidence type="ECO:0000256" key="4">
    <source>
        <dbReference type="ARBA" id="ARBA00048988"/>
    </source>
</evidence>
<dbReference type="InterPro" id="IPR002789">
    <property type="entry name" value="HerA_central"/>
</dbReference>
<dbReference type="STRING" id="553466.SAMN04487950_2860"/>
<dbReference type="GO" id="GO:0043138">
    <property type="term" value="F:3'-5' DNA helicase activity"/>
    <property type="evidence" value="ECO:0007669"/>
    <property type="project" value="UniProtKB-EC"/>
</dbReference>
<comment type="catalytic activity">
    <reaction evidence="4">
        <text>ATP + H2O = ADP + phosphate + H(+)</text>
        <dbReference type="Rhea" id="RHEA:13065"/>
        <dbReference type="ChEBI" id="CHEBI:15377"/>
        <dbReference type="ChEBI" id="CHEBI:15378"/>
        <dbReference type="ChEBI" id="CHEBI:30616"/>
        <dbReference type="ChEBI" id="CHEBI:43474"/>
        <dbReference type="ChEBI" id="CHEBI:456216"/>
        <dbReference type="EC" id="5.6.2.4"/>
    </reaction>
</comment>
<dbReference type="Proteomes" id="UP000199607">
    <property type="component" value="Unassembled WGS sequence"/>
</dbReference>
<evidence type="ECO:0000256" key="3">
    <source>
        <dbReference type="ARBA" id="ARBA00048954"/>
    </source>
</evidence>
<sequence>MSMDTGGNDTPPPGEERTLTISQDGTSLPVVEVLTGRGFITGKSGAGKSNSASVIAEELLEQGFPLLIVDVDGEYYGLKEQYEMLHVGADEECDLQVSEEHAAKIAELALDENVPIILDVSGYLDSSVAENLIRGVAQRLFALEKKRKKPFLMLVEEIHEYIPEGGGLNECGQMLIKVAKRGRKHGLGLCGLSQRPADVKKDFITQCDWLVWHRLTWDNDTAAVRRVLGSDYADTVQELDDGEAFLMTDWNDFIKRVQFKRKSTFDAGATPGLNDIERPNLKSVSGDIVDELEAISKREQKRRDRVAQLEQKLEQRDDQIEELRSELEQAQDVTKLADQFSEALAQVDTSTGGDVKATLEELREEKNETIRKLRTENERLRSKNKELEERISTLNEEVEASYQFKQFEANVNEATEAYQRLGDALGIEPNADNAERLRERIDELESELAATRASNYDADQPSEEIQTYREFISNDAVRDAIEIAKESASSPRYVDGTIGCIIEHGEPVTYEDIADHLNISTTSHVGSAVNALAAEDVVKKETRSSRTYVDLAIDDISEIRKRSRRREEAEELVGV</sequence>
<evidence type="ECO:0000256" key="6">
    <source>
        <dbReference type="SAM" id="MobiDB-lite"/>
    </source>
</evidence>